<dbReference type="EC" id="1.-.-.-" evidence="3"/>
<dbReference type="Proteomes" id="UP000308196">
    <property type="component" value="Chromosome"/>
</dbReference>
<organism evidence="3 4">
    <name type="scientific">Sphingobacterium thalpophilum</name>
    <dbReference type="NCBI Taxonomy" id="259"/>
    <lineage>
        <taxon>Bacteria</taxon>
        <taxon>Pseudomonadati</taxon>
        <taxon>Bacteroidota</taxon>
        <taxon>Sphingobacteriia</taxon>
        <taxon>Sphingobacteriales</taxon>
        <taxon>Sphingobacteriaceae</taxon>
        <taxon>Sphingobacterium</taxon>
    </lineage>
</organism>
<reference evidence="3 4" key="1">
    <citation type="submission" date="2019-05" db="EMBL/GenBank/DDBJ databases">
        <authorList>
            <consortium name="Pathogen Informatics"/>
        </authorList>
    </citation>
    <scope>NUCLEOTIDE SEQUENCE [LARGE SCALE GENOMIC DNA]</scope>
    <source>
        <strain evidence="3 4">NCTC11429</strain>
    </source>
</reference>
<dbReference type="SUPFAM" id="SSF51905">
    <property type="entry name" value="FAD/NAD(P)-binding domain"/>
    <property type="match status" value="1"/>
</dbReference>
<name>A0A4U9V7Z6_9SPHI</name>
<dbReference type="PRINTS" id="PR00368">
    <property type="entry name" value="FADPNR"/>
</dbReference>
<dbReference type="KEGG" id="stha:NCTC11429_02748"/>
<dbReference type="InterPro" id="IPR050982">
    <property type="entry name" value="Auxin_biosynth/cation_transpt"/>
</dbReference>
<dbReference type="Pfam" id="PF13738">
    <property type="entry name" value="Pyr_redox_3"/>
    <property type="match status" value="1"/>
</dbReference>
<sequence>MVKNIRYKTKIAVIGAGQAGLSSAYHLKKLGLQIGGDFIILDESPAPGGAWQFRWPSLTLSTVNKIHDLPGMGFEETLSSKQTEVQANIAVPHYFDLYEKKYGLQVYRPLKVQNVSLVEPRFHIETSGPSFSALGIINATGTWENPYIPAYPGAELFRGEQLHTKDFKTADYFLNKHVIIVGGGISAIQLLDQISRITSTTWVTRRPPIFREGPFDDMAGHDAVARVEERVRQGLSPLSVVSVTGLPYSSEIQAMEQRGVLKRKPMFSEITSTGVKWEDGREEKADVILWNTGFKSALEHLTPVLPKEENGGILMGGRLATMVVRQPRIHLVGYGPSASTIGANRAGRAAAKELLETIEIYK</sequence>
<dbReference type="EMBL" id="JBEOQB010000006">
    <property type="protein sequence ID" value="MEZ0453885.1"/>
    <property type="molecule type" value="Genomic_DNA"/>
</dbReference>
<gene>
    <name evidence="3" type="primary">czcO</name>
    <name evidence="2" type="ORF">ABTW24_20000</name>
    <name evidence="3" type="ORF">NCTC11429_02748</name>
</gene>
<keyword evidence="1 3" id="KW-0560">Oxidoreductase</keyword>
<evidence type="ECO:0000256" key="1">
    <source>
        <dbReference type="ARBA" id="ARBA00023002"/>
    </source>
</evidence>
<proteinExistence type="predicted"/>
<keyword evidence="5" id="KW-1185">Reference proteome</keyword>
<dbReference type="GO" id="GO:0050660">
    <property type="term" value="F:flavin adenine dinucleotide binding"/>
    <property type="evidence" value="ECO:0007669"/>
    <property type="project" value="TreeGrafter"/>
</dbReference>
<evidence type="ECO:0000313" key="2">
    <source>
        <dbReference type="EMBL" id="MEZ0453885.1"/>
    </source>
</evidence>
<dbReference type="STRING" id="1123265.GCA_000686625_02080"/>
<dbReference type="PANTHER" id="PTHR43539">
    <property type="entry name" value="FLAVIN-BINDING MONOOXYGENASE-LIKE PROTEIN (AFU_ORTHOLOGUE AFUA_4G09220)"/>
    <property type="match status" value="1"/>
</dbReference>
<dbReference type="EMBL" id="LR590484">
    <property type="protein sequence ID" value="VTR42776.1"/>
    <property type="molecule type" value="Genomic_DNA"/>
</dbReference>
<evidence type="ECO:0000313" key="3">
    <source>
        <dbReference type="EMBL" id="VTR42776.1"/>
    </source>
</evidence>
<evidence type="ECO:0000313" key="5">
    <source>
        <dbReference type="Proteomes" id="UP001566204"/>
    </source>
</evidence>
<evidence type="ECO:0000313" key="4">
    <source>
        <dbReference type="Proteomes" id="UP000308196"/>
    </source>
</evidence>
<dbReference type="PANTHER" id="PTHR43539:SF78">
    <property type="entry name" value="FLAVIN-CONTAINING MONOOXYGENASE"/>
    <property type="match status" value="1"/>
</dbReference>
<dbReference type="InterPro" id="IPR036188">
    <property type="entry name" value="FAD/NAD-bd_sf"/>
</dbReference>
<protein>
    <submittedName>
        <fullName evidence="2">NAD(P)-binding domain-containing protein</fullName>
    </submittedName>
    <submittedName>
        <fullName evidence="3">Uncharacterized oxidoreductase CzcO</fullName>
        <ecNumber evidence="3">1.-.-.-</ecNumber>
    </submittedName>
</protein>
<dbReference type="RefSeq" id="WP_028072263.1">
    <property type="nucleotide sequence ID" value="NZ_CP141191.1"/>
</dbReference>
<dbReference type="AlphaFoldDB" id="A0A4U9V7Z6"/>
<accession>A0A4U9V7Z6</accession>
<dbReference type="GeneID" id="78463452"/>
<reference evidence="2 5" key="2">
    <citation type="submission" date="2024-06" db="EMBL/GenBank/DDBJ databases">
        <title>Soil Sphingobacterium thalpophilum.</title>
        <authorList>
            <person name="Yang J."/>
            <person name="Li J."/>
        </authorList>
    </citation>
    <scope>NUCLEOTIDE SEQUENCE [LARGE SCALE GENOMIC DNA]</scope>
    <source>
        <strain evidence="2 5">22g91tb</strain>
    </source>
</reference>
<dbReference type="GO" id="GO:0004497">
    <property type="term" value="F:monooxygenase activity"/>
    <property type="evidence" value="ECO:0007669"/>
    <property type="project" value="TreeGrafter"/>
</dbReference>
<dbReference type="Gene3D" id="3.50.50.60">
    <property type="entry name" value="FAD/NAD(P)-binding domain"/>
    <property type="match status" value="1"/>
</dbReference>
<dbReference type="PRINTS" id="PR00469">
    <property type="entry name" value="PNDRDTASEII"/>
</dbReference>
<dbReference type="Proteomes" id="UP001566204">
    <property type="component" value="Unassembled WGS sequence"/>
</dbReference>